<evidence type="ECO:0000259" key="5">
    <source>
        <dbReference type="PROSITE" id="PS50970"/>
    </source>
</evidence>
<name>A0A518CWK8_9BACT</name>
<evidence type="ECO:0000256" key="4">
    <source>
        <dbReference type="PROSITE-ProRule" id="PRU00333"/>
    </source>
</evidence>
<evidence type="ECO:0000313" key="7">
    <source>
        <dbReference type="Proteomes" id="UP000319342"/>
    </source>
</evidence>
<dbReference type="GO" id="GO:0008270">
    <property type="term" value="F:zinc ion binding"/>
    <property type="evidence" value="ECO:0007669"/>
    <property type="project" value="InterPro"/>
</dbReference>
<comment type="cofactor">
    <cofactor evidence="3">
        <name>Zn(2+)</name>
        <dbReference type="ChEBI" id="CHEBI:29105"/>
    </cofactor>
    <text evidence="3">Binds 1 zinc ion per subunit.</text>
</comment>
<keyword evidence="1 4" id="KW-0489">Methyltransferase</keyword>
<dbReference type="SUPFAM" id="SSF82282">
    <property type="entry name" value="Homocysteine S-methyltransferase"/>
    <property type="match status" value="1"/>
</dbReference>
<dbReference type="PIRSF" id="PIRSF037505">
    <property type="entry name" value="Betaine_HMT"/>
    <property type="match status" value="1"/>
</dbReference>
<dbReference type="InterPro" id="IPR036589">
    <property type="entry name" value="HCY_dom_sf"/>
</dbReference>
<gene>
    <name evidence="6" type="primary">yitJ</name>
    <name evidence="6" type="ORF">Pla163_06980</name>
</gene>
<dbReference type="PANTHER" id="PTHR11103:SF18">
    <property type="entry name" value="SLR1189 PROTEIN"/>
    <property type="match status" value="1"/>
</dbReference>
<dbReference type="Pfam" id="PF02574">
    <property type="entry name" value="S-methyl_trans"/>
    <property type="match status" value="1"/>
</dbReference>
<feature type="domain" description="Hcy-binding" evidence="5">
    <location>
        <begin position="2"/>
        <end position="298"/>
    </location>
</feature>
<dbReference type="OrthoDB" id="9803687at2"/>
<dbReference type="Gene3D" id="3.20.20.330">
    <property type="entry name" value="Homocysteine-binding-like domain"/>
    <property type="match status" value="1"/>
</dbReference>
<keyword evidence="3 4" id="KW-0479">Metal-binding</keyword>
<evidence type="ECO:0000256" key="1">
    <source>
        <dbReference type="ARBA" id="ARBA00022603"/>
    </source>
</evidence>
<proteinExistence type="predicted"/>
<dbReference type="GO" id="GO:0032259">
    <property type="term" value="P:methylation"/>
    <property type="evidence" value="ECO:0007669"/>
    <property type="project" value="UniProtKB-KW"/>
</dbReference>
<dbReference type="PANTHER" id="PTHR11103">
    <property type="entry name" value="SLR1189 PROTEIN"/>
    <property type="match status" value="1"/>
</dbReference>
<evidence type="ECO:0000313" key="6">
    <source>
        <dbReference type="EMBL" id="QDU83599.1"/>
    </source>
</evidence>
<protein>
    <submittedName>
        <fullName evidence="6">Bifunctional homocysteine S-methyltransferase/5,10-methylenetetrahydrofolate reductase</fullName>
    </submittedName>
</protein>
<feature type="binding site" evidence="3 4">
    <location>
        <position position="218"/>
    </location>
    <ligand>
        <name>Zn(2+)</name>
        <dbReference type="ChEBI" id="CHEBI:29105"/>
    </ligand>
</feature>
<dbReference type="Proteomes" id="UP000319342">
    <property type="component" value="Chromosome"/>
</dbReference>
<dbReference type="RefSeq" id="WP_145183586.1">
    <property type="nucleotide sequence ID" value="NZ_CP036290.1"/>
</dbReference>
<keyword evidence="3 4" id="KW-0862">Zinc</keyword>
<evidence type="ECO:0000256" key="2">
    <source>
        <dbReference type="ARBA" id="ARBA00022679"/>
    </source>
</evidence>
<dbReference type="InterPro" id="IPR017226">
    <property type="entry name" value="BHMT-like"/>
</dbReference>
<dbReference type="GO" id="GO:0009086">
    <property type="term" value="P:methionine biosynthetic process"/>
    <property type="evidence" value="ECO:0007669"/>
    <property type="project" value="InterPro"/>
</dbReference>
<feature type="binding site" evidence="3 4">
    <location>
        <position position="284"/>
    </location>
    <ligand>
        <name>Zn(2+)</name>
        <dbReference type="ChEBI" id="CHEBI:29105"/>
    </ligand>
</feature>
<dbReference type="EMBL" id="CP036290">
    <property type="protein sequence ID" value="QDU83599.1"/>
    <property type="molecule type" value="Genomic_DNA"/>
</dbReference>
<dbReference type="GO" id="GO:0008168">
    <property type="term" value="F:methyltransferase activity"/>
    <property type="evidence" value="ECO:0007669"/>
    <property type="project" value="UniProtKB-UniRule"/>
</dbReference>
<reference evidence="6 7" key="1">
    <citation type="submission" date="2019-02" db="EMBL/GenBank/DDBJ databases">
        <title>Deep-cultivation of Planctomycetes and their phenomic and genomic characterization uncovers novel biology.</title>
        <authorList>
            <person name="Wiegand S."/>
            <person name="Jogler M."/>
            <person name="Boedeker C."/>
            <person name="Pinto D."/>
            <person name="Vollmers J."/>
            <person name="Rivas-Marin E."/>
            <person name="Kohn T."/>
            <person name="Peeters S.H."/>
            <person name="Heuer A."/>
            <person name="Rast P."/>
            <person name="Oberbeckmann S."/>
            <person name="Bunk B."/>
            <person name="Jeske O."/>
            <person name="Meyerdierks A."/>
            <person name="Storesund J.E."/>
            <person name="Kallscheuer N."/>
            <person name="Luecker S."/>
            <person name="Lage O.M."/>
            <person name="Pohl T."/>
            <person name="Merkel B.J."/>
            <person name="Hornburger P."/>
            <person name="Mueller R.-W."/>
            <person name="Bruemmer F."/>
            <person name="Labrenz M."/>
            <person name="Spormann A.M."/>
            <person name="Op den Camp H."/>
            <person name="Overmann J."/>
            <person name="Amann R."/>
            <person name="Jetten M.S.M."/>
            <person name="Mascher T."/>
            <person name="Medema M.H."/>
            <person name="Devos D.P."/>
            <person name="Kaster A.-K."/>
            <person name="Ovreas L."/>
            <person name="Rohde M."/>
            <person name="Galperin M.Y."/>
            <person name="Jogler C."/>
        </authorList>
    </citation>
    <scope>NUCLEOTIDE SEQUENCE [LARGE SCALE GENOMIC DNA]</scope>
    <source>
        <strain evidence="6 7">Pla163</strain>
    </source>
</reference>
<dbReference type="PROSITE" id="PS50970">
    <property type="entry name" value="HCY"/>
    <property type="match status" value="1"/>
</dbReference>
<organism evidence="6 7">
    <name type="scientific">Rohdeia mirabilis</name>
    <dbReference type="NCBI Taxonomy" id="2528008"/>
    <lineage>
        <taxon>Bacteria</taxon>
        <taxon>Pseudomonadati</taxon>
        <taxon>Planctomycetota</taxon>
        <taxon>Planctomycetia</taxon>
        <taxon>Planctomycetia incertae sedis</taxon>
        <taxon>Rohdeia</taxon>
    </lineage>
</organism>
<keyword evidence="2 4" id="KW-0808">Transferase</keyword>
<sequence length="322" mass="33941">MTFDLARELDLAPRLFDGAVGTQLLVSGFDPKRDLLGDKGPLALNLTRPEQVRAVHESYLDAGSHWITTNTFAASPADLVQQGLSERGDRLVDAAVAAAREAVDAWRGDVPDARVLGSIGPGWTPDATAAGERAADALELARRLVGGGVDGLLLETITRLDHLRVVYASLRELADREGLAVIASVAFGPDGRLADGASAADVAAWARSVEPVLLSTNCGRGPDDTERDLAALREHWSGPLAASPTAGLPAGDDLSTFPVDAEAFADRVAPWIERFDLVALGGCCGTSPRHLARVSDALGLERHWVLPDEDDDEFDDDGGGEG</sequence>
<dbReference type="InterPro" id="IPR003726">
    <property type="entry name" value="HCY_dom"/>
</dbReference>
<accession>A0A518CWK8</accession>
<dbReference type="AlphaFoldDB" id="A0A518CWK8"/>
<keyword evidence="7" id="KW-1185">Reference proteome</keyword>
<feature type="binding site" evidence="3 4">
    <location>
        <position position="283"/>
    </location>
    <ligand>
        <name>Zn(2+)</name>
        <dbReference type="ChEBI" id="CHEBI:29105"/>
    </ligand>
</feature>
<evidence type="ECO:0000256" key="3">
    <source>
        <dbReference type="PIRSR" id="PIRSR037505-2"/>
    </source>
</evidence>